<keyword evidence="3" id="KW-1185">Reference proteome</keyword>
<dbReference type="EMBL" id="CAMXCT010002362">
    <property type="protein sequence ID" value="CAI3997639.1"/>
    <property type="molecule type" value="Genomic_DNA"/>
</dbReference>
<proteinExistence type="predicted"/>
<name>A0A9P1G1L5_9DINO</name>
<sequence>MMPDGKLGLIDYGACMRLTEEQRSNIAHLLIAIADEDDEAVRSWLIRLSNGHVCGAAAFWGPKWETPAVLAMKLDNDHAQKGFKRSFGDPLDPDEVTWLDLNLQLPHFTNRLPAGTVGDGRLSTKSGFILGRFTAPDLSTGSEKEDKEVDVFFRKAPLGFRMAHKQAPLKVANINDKGCVVEDKLDVRPGWILKAVNGNSLTNCHQKVGAQIVKDAIKDRTAPFGSH</sequence>
<reference evidence="2 3" key="2">
    <citation type="submission" date="2024-05" db="EMBL/GenBank/DDBJ databases">
        <authorList>
            <person name="Chen Y."/>
            <person name="Shah S."/>
            <person name="Dougan E. K."/>
            <person name="Thang M."/>
            <person name="Chan C."/>
        </authorList>
    </citation>
    <scope>NUCLEOTIDE SEQUENCE [LARGE SCALE GENOMIC DNA]</scope>
</reference>
<dbReference type="Proteomes" id="UP001152797">
    <property type="component" value="Unassembled WGS sequence"/>
</dbReference>
<dbReference type="EMBL" id="CAMXCT030002362">
    <property type="protein sequence ID" value="CAL4784951.1"/>
    <property type="molecule type" value="Genomic_DNA"/>
</dbReference>
<evidence type="ECO:0000313" key="3">
    <source>
        <dbReference type="Proteomes" id="UP001152797"/>
    </source>
</evidence>
<evidence type="ECO:0000313" key="2">
    <source>
        <dbReference type="EMBL" id="CAL4784951.1"/>
    </source>
</evidence>
<accession>A0A9P1G1L5</accession>
<dbReference type="OrthoDB" id="434912at2759"/>
<protein>
    <submittedName>
        <fullName evidence="2">Protein PyrBI</fullName>
    </submittedName>
</protein>
<dbReference type="AlphaFoldDB" id="A0A9P1G1L5"/>
<evidence type="ECO:0000313" key="1">
    <source>
        <dbReference type="EMBL" id="CAI3997639.1"/>
    </source>
</evidence>
<reference evidence="1" key="1">
    <citation type="submission" date="2022-10" db="EMBL/GenBank/DDBJ databases">
        <authorList>
            <person name="Chen Y."/>
            <person name="Dougan E. K."/>
            <person name="Chan C."/>
            <person name="Rhodes N."/>
            <person name="Thang M."/>
        </authorList>
    </citation>
    <scope>NUCLEOTIDE SEQUENCE</scope>
</reference>
<gene>
    <name evidence="1" type="ORF">C1SCF055_LOCUS24000</name>
</gene>
<comment type="caution">
    <text evidence="1">The sequence shown here is derived from an EMBL/GenBank/DDBJ whole genome shotgun (WGS) entry which is preliminary data.</text>
</comment>
<dbReference type="EMBL" id="CAMXCT020002362">
    <property type="protein sequence ID" value="CAL1151014.1"/>
    <property type="molecule type" value="Genomic_DNA"/>
</dbReference>
<organism evidence="1">
    <name type="scientific">Cladocopium goreaui</name>
    <dbReference type="NCBI Taxonomy" id="2562237"/>
    <lineage>
        <taxon>Eukaryota</taxon>
        <taxon>Sar</taxon>
        <taxon>Alveolata</taxon>
        <taxon>Dinophyceae</taxon>
        <taxon>Suessiales</taxon>
        <taxon>Symbiodiniaceae</taxon>
        <taxon>Cladocopium</taxon>
    </lineage>
</organism>